<feature type="region of interest" description="Disordered" evidence="1">
    <location>
        <begin position="157"/>
        <end position="187"/>
    </location>
</feature>
<keyword evidence="3" id="KW-1185">Reference proteome</keyword>
<reference evidence="2 3" key="1">
    <citation type="journal article" date="2015" name="Genome Biol. Evol.">
        <title>Phylogenomic analyses indicate that early fungi evolved digesting cell walls of algal ancestors of land plants.</title>
        <authorList>
            <person name="Chang Y."/>
            <person name="Wang S."/>
            <person name="Sekimoto S."/>
            <person name="Aerts A.L."/>
            <person name="Choi C."/>
            <person name="Clum A."/>
            <person name="LaButti K.M."/>
            <person name="Lindquist E.A."/>
            <person name="Yee Ngan C."/>
            <person name="Ohm R.A."/>
            <person name="Salamov A.A."/>
            <person name="Grigoriev I.V."/>
            <person name="Spatafora J.W."/>
            <person name="Berbee M.L."/>
        </authorList>
    </citation>
    <scope>NUCLEOTIDE SEQUENCE [LARGE SCALE GENOMIC DNA]</scope>
    <source>
        <strain evidence="2 3">JEL478</strain>
    </source>
</reference>
<evidence type="ECO:0000256" key="1">
    <source>
        <dbReference type="SAM" id="MobiDB-lite"/>
    </source>
</evidence>
<proteinExistence type="predicted"/>
<feature type="compositionally biased region" description="Polar residues" evidence="1">
    <location>
        <begin position="293"/>
        <end position="308"/>
    </location>
</feature>
<dbReference type="Proteomes" id="UP000070544">
    <property type="component" value="Unassembled WGS sequence"/>
</dbReference>
<evidence type="ECO:0000313" key="2">
    <source>
        <dbReference type="EMBL" id="KXS21894.1"/>
    </source>
</evidence>
<feature type="region of interest" description="Disordered" evidence="1">
    <location>
        <begin position="242"/>
        <end position="326"/>
    </location>
</feature>
<feature type="region of interest" description="Disordered" evidence="1">
    <location>
        <begin position="347"/>
        <end position="395"/>
    </location>
</feature>
<dbReference type="AlphaFoldDB" id="A0A139AYV6"/>
<dbReference type="EMBL" id="KQ965732">
    <property type="protein sequence ID" value="KXS21894.1"/>
    <property type="molecule type" value="Genomic_DNA"/>
</dbReference>
<feature type="compositionally biased region" description="Basic and acidic residues" evidence="1">
    <location>
        <begin position="355"/>
        <end position="365"/>
    </location>
</feature>
<feature type="compositionally biased region" description="Polar residues" evidence="1">
    <location>
        <begin position="25"/>
        <end position="35"/>
    </location>
</feature>
<protein>
    <submittedName>
        <fullName evidence="2">Uncharacterized protein</fullName>
    </submittedName>
</protein>
<feature type="region of interest" description="Disordered" evidence="1">
    <location>
        <begin position="25"/>
        <end position="50"/>
    </location>
</feature>
<organism evidence="2 3">
    <name type="scientific">Gonapodya prolifera (strain JEL478)</name>
    <name type="common">Monoblepharis prolifera</name>
    <dbReference type="NCBI Taxonomy" id="1344416"/>
    <lineage>
        <taxon>Eukaryota</taxon>
        <taxon>Fungi</taxon>
        <taxon>Fungi incertae sedis</taxon>
        <taxon>Chytridiomycota</taxon>
        <taxon>Chytridiomycota incertae sedis</taxon>
        <taxon>Monoblepharidomycetes</taxon>
        <taxon>Monoblepharidales</taxon>
        <taxon>Gonapodyaceae</taxon>
        <taxon>Gonapodya</taxon>
    </lineage>
</organism>
<name>A0A139AYV6_GONPJ</name>
<accession>A0A139AYV6</accession>
<gene>
    <name evidence="2" type="ORF">M427DRAFT_40674</name>
</gene>
<evidence type="ECO:0000313" key="3">
    <source>
        <dbReference type="Proteomes" id="UP000070544"/>
    </source>
</evidence>
<feature type="compositionally biased region" description="Polar residues" evidence="1">
    <location>
        <begin position="168"/>
        <end position="178"/>
    </location>
</feature>
<sequence>MGSVRGEPLWASVELRIMNFLRQATTKKSPEQNETVAPVPMQENPVEAGASSAVYRTLSAPLASISEDSLAQPVPTRHVDLNDDFYAERELVSEERLSMDPKERTSFPLYDDVEFGSTLEGLREVSEETNAGTSLKDTEQFSDVEKAWSAENVAENQNVFSEEDAPELSSTDFQQNVKLSDGSLSRVKTPARNRPRLFFTSDTTRTAKRTIPNTLSEINIEEGEFDTAAVVVEVRARPSDLERKARSDTVKPTTPKLDNIQPASNAVHRSRVTRHEAHLESPVGGASVESDRPATTMSQESQGTNDRSSPLFVRRTFPPRPELSLADNLYAQPQEMSTEARDIVTDLRPLTTQGEQRDFGGEGGRRRSSQGSTIARANGSRRRSSDWEPTGPWKP</sequence>